<keyword evidence="4" id="KW-1185">Reference proteome</keyword>
<dbReference type="EMBL" id="RHHN01000050">
    <property type="protein sequence ID" value="RNB52917.1"/>
    <property type="molecule type" value="Genomic_DNA"/>
</dbReference>
<dbReference type="EMBL" id="BJOD01000034">
    <property type="protein sequence ID" value="GED27076.1"/>
    <property type="molecule type" value="Genomic_DNA"/>
</dbReference>
<proteinExistence type="predicted"/>
<evidence type="ECO:0000313" key="3">
    <source>
        <dbReference type="Proteomes" id="UP000276178"/>
    </source>
</evidence>
<comment type="caution">
    <text evidence="2">The sequence shown here is derived from an EMBL/GenBank/DDBJ whole genome shotgun (WGS) entry which is preliminary data.</text>
</comment>
<dbReference type="Proteomes" id="UP000276178">
    <property type="component" value="Unassembled WGS sequence"/>
</dbReference>
<sequence length="147" mass="16322">MLRKVLVALASALIFCLVLAWSNYTPAGEREEGVYHWSYGSLVAIYLIYALPVYLLGGIPFAYLIEFAERKTGWKHPLAVYLFRFFAYALAGCFVMGLFVVVVSNGRSLSNAFASGGLLLLGGGAALLYGHVLLFSFWLVKRRKEWG</sequence>
<dbReference type="AlphaFoldDB" id="A0A3M8AQH1"/>
<evidence type="ECO:0000313" key="2">
    <source>
        <dbReference type="EMBL" id="RNB52917.1"/>
    </source>
</evidence>
<evidence type="ECO:0000313" key="1">
    <source>
        <dbReference type="EMBL" id="GED27076.1"/>
    </source>
</evidence>
<reference evidence="2 3" key="1">
    <citation type="submission" date="2018-10" db="EMBL/GenBank/DDBJ databases">
        <title>Phylogenomics of Brevibacillus.</title>
        <authorList>
            <person name="Dunlap C."/>
        </authorList>
    </citation>
    <scope>NUCLEOTIDE SEQUENCE [LARGE SCALE GENOMIC DNA]</scope>
    <source>
        <strain evidence="2 3">NRRL NRS 1219</strain>
    </source>
</reference>
<reference evidence="1 4" key="2">
    <citation type="submission" date="2019-06" db="EMBL/GenBank/DDBJ databases">
        <title>Whole genome shotgun sequence of Brevibacillus agri NBRC 15538.</title>
        <authorList>
            <person name="Hosoyama A."/>
            <person name="Uohara A."/>
            <person name="Ohji S."/>
            <person name="Ichikawa N."/>
        </authorList>
    </citation>
    <scope>NUCLEOTIDE SEQUENCE [LARGE SCALE GENOMIC DNA]</scope>
    <source>
        <strain evidence="1 4">NBRC 15538</strain>
    </source>
</reference>
<evidence type="ECO:0000313" key="4">
    <source>
        <dbReference type="Proteomes" id="UP000317180"/>
    </source>
</evidence>
<dbReference type="Proteomes" id="UP000317180">
    <property type="component" value="Unassembled WGS sequence"/>
</dbReference>
<gene>
    <name evidence="1" type="ORF">BAG01nite_31780</name>
    <name evidence="2" type="ORF">EB820_18085</name>
</gene>
<dbReference type="GeneID" id="82812804"/>
<accession>A0A3M8AQH1</accession>
<dbReference type="RefSeq" id="WP_005834496.1">
    <property type="nucleotide sequence ID" value="NZ_BJOD01000034.1"/>
</dbReference>
<organism evidence="2 3">
    <name type="scientific">Brevibacillus agri</name>
    <dbReference type="NCBI Taxonomy" id="51101"/>
    <lineage>
        <taxon>Bacteria</taxon>
        <taxon>Bacillati</taxon>
        <taxon>Bacillota</taxon>
        <taxon>Bacilli</taxon>
        <taxon>Bacillales</taxon>
        <taxon>Paenibacillaceae</taxon>
        <taxon>Brevibacillus</taxon>
    </lineage>
</organism>
<dbReference type="OrthoDB" id="2622664at2"/>
<protein>
    <submittedName>
        <fullName evidence="2">Uncharacterized protein</fullName>
    </submittedName>
</protein>
<name>A0A3M8AQH1_9BACL</name>